<dbReference type="Proteomes" id="UP000015101">
    <property type="component" value="Unassembled WGS sequence"/>
</dbReference>
<evidence type="ECO:0000313" key="3">
    <source>
        <dbReference type="EMBL" id="ESO06349.1"/>
    </source>
</evidence>
<dbReference type="EMBL" id="AMQM01000612">
    <property type="status" value="NOT_ANNOTATED_CDS"/>
    <property type="molecule type" value="Genomic_DNA"/>
</dbReference>
<evidence type="ECO:0000256" key="1">
    <source>
        <dbReference type="SAM" id="MobiDB-lite"/>
    </source>
</evidence>
<feature type="compositionally biased region" description="Low complexity" evidence="1">
    <location>
        <begin position="42"/>
        <end position="57"/>
    </location>
</feature>
<keyword evidence="2" id="KW-0472">Membrane</keyword>
<dbReference type="InParanoid" id="T1FPW5"/>
<gene>
    <name evidence="4" type="primary">20210862</name>
    <name evidence="3" type="ORF">HELRODRAFT_188335</name>
</gene>
<feature type="transmembrane region" description="Helical" evidence="2">
    <location>
        <begin position="403"/>
        <end position="423"/>
    </location>
</feature>
<protein>
    <submittedName>
        <fullName evidence="3 4">Uncharacterized protein</fullName>
    </submittedName>
</protein>
<dbReference type="EnsemblMetazoa" id="HelroT188335">
    <property type="protein sequence ID" value="HelroP188335"/>
    <property type="gene ID" value="HelroG188335"/>
</dbReference>
<name>T1FPW5_HELRO</name>
<dbReference type="CTD" id="20210862"/>
<feature type="region of interest" description="Disordered" evidence="1">
    <location>
        <begin position="1"/>
        <end position="57"/>
    </location>
</feature>
<dbReference type="GeneID" id="20210862"/>
<reference evidence="4" key="3">
    <citation type="submission" date="2015-06" db="UniProtKB">
        <authorList>
            <consortium name="EnsemblMetazoa"/>
        </authorList>
    </citation>
    <scope>IDENTIFICATION</scope>
</reference>
<dbReference type="HOGENOM" id="CLU_505565_0_0_1"/>
<evidence type="ECO:0000256" key="2">
    <source>
        <dbReference type="SAM" id="Phobius"/>
    </source>
</evidence>
<feature type="region of interest" description="Disordered" evidence="1">
    <location>
        <begin position="91"/>
        <end position="118"/>
    </location>
</feature>
<dbReference type="OrthoDB" id="6317645at2759"/>
<sequence>MMHVGRSGDAPSRSQQPSDIADNVNHNNNNNDDNNNDDDDNNNNINNNNINIANDQQNNNNDLINALENKFDDKDKTHEGIYNDLFDNFKSDNSTTIPDNDSKGIANHKRPNSFNTHTVNSIEPLCTTNELATNFTTGDVLDSNTEKSHTNVDQTKRENLKKNDFYHFKTATELFQSNFLSESSCCLTKTTSSLRPSHSVDFLSFVCRQHLLLQQQKYKILFPDNQQTIKKLTGKKISSSLQNKVERTANSNTPISKEIPKTKKTRSDSLLLCNKKNSLDTESFIFKSDKDFKILQTPAGICEKDSIEKDISKQSNQDTESITSAVDMPVSYCYIRPSGSYVSVRNSKRSSSRRRKSSAVLSPSSSFTSFDESLASILDPLYRRSRHSSQKRSSSGGNKRMEFAVKSAFAMTMFSLMAGVVLTVCGFVKLEGWTDEQQLPMKILGPTCLTSTFVVWGVGGLFLYLWRSEWKREKQAMDLKTRVQFHAIAVDLLKKSTSNIGSPSNASILQSERKRRRKLITKLKQQEVLEISYFLAVSD</sequence>
<reference evidence="5" key="1">
    <citation type="submission" date="2012-12" db="EMBL/GenBank/DDBJ databases">
        <authorList>
            <person name="Hellsten U."/>
            <person name="Grimwood J."/>
            <person name="Chapman J.A."/>
            <person name="Shapiro H."/>
            <person name="Aerts A."/>
            <person name="Otillar R.P."/>
            <person name="Terry A.Y."/>
            <person name="Boore J.L."/>
            <person name="Simakov O."/>
            <person name="Marletaz F."/>
            <person name="Cho S.-J."/>
            <person name="Edsinger-Gonzales E."/>
            <person name="Havlak P."/>
            <person name="Kuo D.-H."/>
            <person name="Larsson T."/>
            <person name="Lv J."/>
            <person name="Arendt D."/>
            <person name="Savage R."/>
            <person name="Osoegawa K."/>
            <person name="de Jong P."/>
            <person name="Lindberg D.R."/>
            <person name="Seaver E.C."/>
            <person name="Weisblat D.A."/>
            <person name="Putnam N.H."/>
            <person name="Grigoriev I.V."/>
            <person name="Rokhsar D.S."/>
        </authorList>
    </citation>
    <scope>NUCLEOTIDE SEQUENCE</scope>
</reference>
<dbReference type="AlphaFoldDB" id="T1FPW5"/>
<dbReference type="RefSeq" id="XP_009015717.1">
    <property type="nucleotide sequence ID" value="XM_009017469.1"/>
</dbReference>
<proteinExistence type="predicted"/>
<feature type="transmembrane region" description="Helical" evidence="2">
    <location>
        <begin position="443"/>
        <end position="466"/>
    </location>
</feature>
<organism evidence="4 5">
    <name type="scientific">Helobdella robusta</name>
    <name type="common">Californian leech</name>
    <dbReference type="NCBI Taxonomy" id="6412"/>
    <lineage>
        <taxon>Eukaryota</taxon>
        <taxon>Metazoa</taxon>
        <taxon>Spiralia</taxon>
        <taxon>Lophotrochozoa</taxon>
        <taxon>Annelida</taxon>
        <taxon>Clitellata</taxon>
        <taxon>Hirudinea</taxon>
        <taxon>Rhynchobdellida</taxon>
        <taxon>Glossiphoniidae</taxon>
        <taxon>Helobdella</taxon>
    </lineage>
</organism>
<keyword evidence="5" id="KW-1185">Reference proteome</keyword>
<dbReference type="KEGG" id="hro:HELRODRAFT_188335"/>
<reference evidence="3 5" key="2">
    <citation type="journal article" date="2013" name="Nature">
        <title>Insights into bilaterian evolution from three spiralian genomes.</title>
        <authorList>
            <person name="Simakov O."/>
            <person name="Marletaz F."/>
            <person name="Cho S.J."/>
            <person name="Edsinger-Gonzales E."/>
            <person name="Havlak P."/>
            <person name="Hellsten U."/>
            <person name="Kuo D.H."/>
            <person name="Larsson T."/>
            <person name="Lv J."/>
            <person name="Arendt D."/>
            <person name="Savage R."/>
            <person name="Osoegawa K."/>
            <person name="de Jong P."/>
            <person name="Grimwood J."/>
            <person name="Chapman J.A."/>
            <person name="Shapiro H."/>
            <person name="Aerts A."/>
            <person name="Otillar R.P."/>
            <person name="Terry A.Y."/>
            <person name="Boore J.L."/>
            <person name="Grigoriev I.V."/>
            <person name="Lindberg D.R."/>
            <person name="Seaver E.C."/>
            <person name="Weisblat D.A."/>
            <person name="Putnam N.H."/>
            <person name="Rokhsar D.S."/>
        </authorList>
    </citation>
    <scope>NUCLEOTIDE SEQUENCE</scope>
</reference>
<keyword evidence="2" id="KW-1133">Transmembrane helix</keyword>
<accession>T1FPW5</accession>
<dbReference type="EMBL" id="KB096324">
    <property type="protein sequence ID" value="ESO06349.1"/>
    <property type="molecule type" value="Genomic_DNA"/>
</dbReference>
<evidence type="ECO:0000313" key="4">
    <source>
        <dbReference type="EnsemblMetazoa" id="HelroP188335"/>
    </source>
</evidence>
<evidence type="ECO:0000313" key="5">
    <source>
        <dbReference type="Proteomes" id="UP000015101"/>
    </source>
</evidence>
<keyword evidence="2" id="KW-0812">Transmembrane</keyword>
<feature type="compositionally biased region" description="Low complexity" evidence="1">
    <location>
        <begin position="19"/>
        <end position="33"/>
    </location>
</feature>